<dbReference type="Proteomes" id="UP000036356">
    <property type="component" value="Unassembled WGS sequence"/>
</dbReference>
<accession>A0A0J1FTG5</accession>
<name>A0A0J1FTG5_9FIRM</name>
<proteinExistence type="predicted"/>
<reference evidence="1 2" key="1">
    <citation type="submission" date="2015-06" db="EMBL/GenBank/DDBJ databases">
        <title>Draft genome of the moderately acidophilic sulfate reducer Candidatus Desulfosporosinus acididurans strain M1.</title>
        <authorList>
            <person name="Poehlein A."/>
            <person name="Petzsch P."/>
            <person name="Johnson B.D."/>
            <person name="Schloemann M."/>
            <person name="Daniel R."/>
            <person name="Muehling M."/>
        </authorList>
    </citation>
    <scope>NUCLEOTIDE SEQUENCE [LARGE SCALE GENOMIC DNA]</scope>
    <source>
        <strain evidence="1 2">M1</strain>
    </source>
</reference>
<dbReference type="STRING" id="476652.DEAC_c12380"/>
<keyword evidence="2" id="KW-1185">Reference proteome</keyword>
<organism evidence="1 2">
    <name type="scientific">Desulfosporosinus acididurans</name>
    <dbReference type="NCBI Taxonomy" id="476652"/>
    <lineage>
        <taxon>Bacteria</taxon>
        <taxon>Bacillati</taxon>
        <taxon>Bacillota</taxon>
        <taxon>Clostridia</taxon>
        <taxon>Eubacteriales</taxon>
        <taxon>Desulfitobacteriaceae</taxon>
        <taxon>Desulfosporosinus</taxon>
    </lineage>
</organism>
<evidence type="ECO:0000313" key="1">
    <source>
        <dbReference type="EMBL" id="KLU66572.1"/>
    </source>
</evidence>
<dbReference type="AlphaFoldDB" id="A0A0J1FTG5"/>
<dbReference type="EMBL" id="LDZY01000004">
    <property type="protein sequence ID" value="KLU66572.1"/>
    <property type="molecule type" value="Genomic_DNA"/>
</dbReference>
<gene>
    <name evidence="1" type="ORF">DEAC_c12380</name>
</gene>
<evidence type="ECO:0000313" key="2">
    <source>
        <dbReference type="Proteomes" id="UP000036356"/>
    </source>
</evidence>
<sequence>MWKVNRWNLIINLEVMECAGLEHRDVARCASCGGKCCRLYLKRCEGGQLPDDIQYANDNIVDQTQNFEYYFKHSVWYLEKDKFEVEPLYDVLKAFCAWIDSYIYDDFSARKIEALKFLSELKDRGISMGYCAYWTRGSGCIIAWEKRPVICKEHRCKEWLEQDKNNTELILKMSLKGNREQNSLNQFNIHQ</sequence>
<protein>
    <submittedName>
        <fullName evidence="1">Uncharacterized protein</fullName>
    </submittedName>
</protein>
<comment type="caution">
    <text evidence="1">The sequence shown here is derived from an EMBL/GenBank/DDBJ whole genome shotgun (WGS) entry which is preliminary data.</text>
</comment>
<dbReference type="PATRIC" id="fig|476652.3.peg.1273"/>